<accession>A0ABS4QEI2</accession>
<name>A0ABS4QEI2_9NOCA</name>
<evidence type="ECO:0000313" key="2">
    <source>
        <dbReference type="Proteomes" id="UP001519325"/>
    </source>
</evidence>
<comment type="caution">
    <text evidence="1">The sequence shown here is derived from an EMBL/GenBank/DDBJ whole genome shotgun (WGS) entry which is preliminary data.</text>
</comment>
<proteinExistence type="predicted"/>
<protein>
    <submittedName>
        <fullName evidence="1">Uncharacterized protein</fullName>
    </submittedName>
</protein>
<dbReference type="Proteomes" id="UP001519325">
    <property type="component" value="Unassembled WGS sequence"/>
</dbReference>
<keyword evidence="2" id="KW-1185">Reference proteome</keyword>
<gene>
    <name evidence="1" type="ORF">BJ987_002978</name>
</gene>
<sequence length="60" mass="6342">MANVEVGMGIFRRKRKRRKGRESGVDDTVAEAAVAGGEFALPALFRVVGGALRGLLNAVT</sequence>
<evidence type="ECO:0000313" key="1">
    <source>
        <dbReference type="EMBL" id="MBP2190077.1"/>
    </source>
</evidence>
<organism evidence="1 2">
    <name type="scientific">Nocardia goodfellowii</name>
    <dbReference type="NCBI Taxonomy" id="882446"/>
    <lineage>
        <taxon>Bacteria</taxon>
        <taxon>Bacillati</taxon>
        <taxon>Actinomycetota</taxon>
        <taxon>Actinomycetes</taxon>
        <taxon>Mycobacteriales</taxon>
        <taxon>Nocardiaceae</taxon>
        <taxon>Nocardia</taxon>
    </lineage>
</organism>
<reference evidence="1 2" key="1">
    <citation type="submission" date="2021-03" db="EMBL/GenBank/DDBJ databases">
        <title>Sequencing the genomes of 1000 actinobacteria strains.</title>
        <authorList>
            <person name="Klenk H.-P."/>
        </authorList>
    </citation>
    <scope>NUCLEOTIDE SEQUENCE [LARGE SCALE GENOMIC DNA]</scope>
    <source>
        <strain evidence="1 2">DSM 45516</strain>
    </source>
</reference>
<dbReference type="EMBL" id="JAGGMR010000001">
    <property type="protein sequence ID" value="MBP2190077.1"/>
    <property type="molecule type" value="Genomic_DNA"/>
</dbReference>
<dbReference type="RefSeq" id="WP_209889702.1">
    <property type="nucleotide sequence ID" value="NZ_JAGGMR010000001.1"/>
</dbReference>